<feature type="compositionally biased region" description="Low complexity" evidence="2">
    <location>
        <begin position="1327"/>
        <end position="1338"/>
    </location>
</feature>
<dbReference type="Proteomes" id="UP000186218">
    <property type="component" value="Unassembled WGS sequence"/>
</dbReference>
<evidence type="ECO:0000259" key="3">
    <source>
        <dbReference type="Pfam" id="PF10145"/>
    </source>
</evidence>
<accession>A0A1N7FE83</accession>
<name>A0A1N7FE83_9NOCA</name>
<proteinExistence type="predicted"/>
<keyword evidence="1" id="KW-1188">Viral release from host cell</keyword>
<dbReference type="PANTHER" id="PTHR37813">
    <property type="entry name" value="FELS-2 PROPHAGE PROTEIN"/>
    <property type="match status" value="1"/>
</dbReference>
<dbReference type="OrthoDB" id="4391734at2"/>
<feature type="compositionally biased region" description="Basic and acidic residues" evidence="2">
    <location>
        <begin position="32"/>
        <end position="42"/>
    </location>
</feature>
<organism evidence="4 5">
    <name type="scientific">Williamsia sterculiae</name>
    <dbReference type="NCBI Taxonomy" id="1344003"/>
    <lineage>
        <taxon>Bacteria</taxon>
        <taxon>Bacillati</taxon>
        <taxon>Actinomycetota</taxon>
        <taxon>Actinomycetes</taxon>
        <taxon>Mycobacteriales</taxon>
        <taxon>Nocardiaceae</taxon>
        <taxon>Williamsia</taxon>
    </lineage>
</organism>
<keyword evidence="5" id="KW-1185">Reference proteome</keyword>
<dbReference type="NCBIfam" id="TIGR01760">
    <property type="entry name" value="tape_meas_TP901"/>
    <property type="match status" value="1"/>
</dbReference>
<evidence type="ECO:0000256" key="1">
    <source>
        <dbReference type="ARBA" id="ARBA00022612"/>
    </source>
</evidence>
<reference evidence="4 5" key="1">
    <citation type="submission" date="2017-01" db="EMBL/GenBank/DDBJ databases">
        <authorList>
            <person name="Mah S.A."/>
            <person name="Swanson W.J."/>
            <person name="Moy G.W."/>
            <person name="Vacquier V.D."/>
        </authorList>
    </citation>
    <scope>NUCLEOTIDE SEQUENCE [LARGE SCALE GENOMIC DNA]</scope>
    <source>
        <strain evidence="4 5">CPCC 203464</strain>
    </source>
</reference>
<gene>
    <name evidence="4" type="ORF">SAMN05445060_1982</name>
</gene>
<dbReference type="Pfam" id="PF10145">
    <property type="entry name" value="PhageMin_Tail"/>
    <property type="match status" value="1"/>
</dbReference>
<evidence type="ECO:0000313" key="4">
    <source>
        <dbReference type="EMBL" id="SIR98632.1"/>
    </source>
</evidence>
<sequence length="1560" mass="159747">MAIELATAYITISGRTDGIPADVRRALGQAQREADRSGRDMGSRLSSGLSTGIGDNLKKIGAVAGVSSGVVALGAAFKSALSSGMSFTDSLNEMRAVSGASASQMSAVGAEARKLGSDTTLTATSATDAAEAMVELAKGGFTVEQSMAGAKGTLQLAAAAQISAADAATIQSQALQAFGEDASHASETADILANSANQSSAEITDVAMALQQSGAVAHQFGLSMSDTAATISLLANAGIQGSDAGTLLKSTLLALTDQGDPAQQAISDLGLSVYDASGRFEGMSKLFGQLQDASKRMTAEQYQAATATLFGSDAARIAGVAAQQGAQGFDAMVGKMNQSGSAAEVAAAKTAGLPGAWEKVKNAAQDAGLAFYGVVQGPLTQMANLATDGISKVTDFGEGLASKAGSLREVLNLDAAADTFHNYLAALQAVTPAILDIGRALGTAAASLGVVAWNTWLSVVQTTASVYQTLAPAINGVSSLIGSQQTAVTALVGAYLAFKVVPGLANRINTAFAPVGSTLSSVGAAMRNAATANGTLATTASAGTFAMGRFGSSIASLGTAVPVLQRMQQSFLNASTAASSMPRTTGLAAGAFTGLKAGAGALTSALGGLTGIGLMAGVAALGAWGQHTAESRQKAQEFKQAVDALSDSINANNGALDAQGKKQIFNELQGKGVFTDLDKHPDIGVTTPQAQAAGEGQADALEEVNQKLDQQVQKNAAATSTWTLHNNALQRAGVSLDEYTAALRGNGDARDKVEKATQNWASNEKVNNWDAQRRQLDATSQAALRVGDALGGSNDKLDGARLKAQQAQEALGLVGQHLSGIAQQFANTDKLSVDVDTTQVAGAEAALGRLGIQTQTLPNGQVRVTAESAEAKARLDIIANNVTLLSAMQANPKINLDAAQFNIGTHQSQADLAALNSLRADPAIGAEISQFLDGRNISWKQLQELDAKIADPTVRGHFEEVLKSLGIVSDEITDITRPRTISIGVEYSNVAQFQSGVPVSALQALHEADGGIRKYAAGGISSLPDSAMIQPAKSGLVQWAEPETGGEAFIPLAPSKRQRSLAIWQKTGEMLGVKGLLKFAQGGVRASDFDSLAKGVGASRPLEGAPYMWGDVNWGDCSGTVSAFARLAAGLAPFAGRFATASEAGQLAQMGAIAGRGAAGDLRIGFVNGGPGGGHTAATLPSGVNVEMGGARGDGQYGGGAAGADDGQFTDHWYFPKSMFKGAPQLGGIDQGGVTQGNYDPETYTGTGDYGGKAGSGLTADLSGGSSDTGTGFTSWSQFIGDTTGKATTILTKGFLDALGLADEPPPFIKGLDEYNKFRAEQAKKSTTGTGTNTQQVTAQPATDPGTDKPAEGQDLGGKQAPTATPTNPIANAVAALPSTGNPIKDAFRSGLRDAWQKGQPWVDTDWIANAESTWSPTAQNGKYWGIPQAGPEVYAAAGKDAHDPDPKDQGQVYDKYVGDRYQDPTKARQFHVNNGWYDEGGWLKPGTTVVRNDTGKPEAILNPAQWDAVSKLATNGGGGVDRSVNFHGDITVADASQFRSEVERMNALATIGILGGLPG</sequence>
<dbReference type="InterPro" id="IPR010090">
    <property type="entry name" value="Phage_tape_meas"/>
</dbReference>
<evidence type="ECO:0000256" key="2">
    <source>
        <dbReference type="SAM" id="MobiDB-lite"/>
    </source>
</evidence>
<feature type="region of interest" description="Disordered" evidence="2">
    <location>
        <begin position="1324"/>
        <end position="1367"/>
    </location>
</feature>
<feature type="region of interest" description="Disordered" evidence="2">
    <location>
        <begin position="27"/>
        <end position="46"/>
    </location>
</feature>
<dbReference type="PANTHER" id="PTHR37813:SF1">
    <property type="entry name" value="FELS-2 PROPHAGE PROTEIN"/>
    <property type="match status" value="1"/>
</dbReference>
<dbReference type="STRING" id="1344003.SAMN05445060_1982"/>
<protein>
    <submittedName>
        <fullName evidence="4">Phage tail tape measure protein, TP901 family, core region</fullName>
    </submittedName>
</protein>
<evidence type="ECO:0000313" key="5">
    <source>
        <dbReference type="Proteomes" id="UP000186218"/>
    </source>
</evidence>
<feature type="domain" description="Phage tail tape measure protein" evidence="3">
    <location>
        <begin position="110"/>
        <end position="311"/>
    </location>
</feature>
<dbReference type="EMBL" id="FTNT01000005">
    <property type="protein sequence ID" value="SIR98632.1"/>
    <property type="molecule type" value="Genomic_DNA"/>
</dbReference>